<evidence type="ECO:0000259" key="10">
    <source>
        <dbReference type="Pfam" id="PF05649"/>
    </source>
</evidence>
<keyword evidence="5" id="KW-0378">Hydrolase</keyword>
<keyword evidence="4" id="KW-0479">Metal-binding</keyword>
<dbReference type="GO" id="GO:0046872">
    <property type="term" value="F:metal ion binding"/>
    <property type="evidence" value="ECO:0007669"/>
    <property type="project" value="UniProtKB-KW"/>
</dbReference>
<dbReference type="InterPro" id="IPR024079">
    <property type="entry name" value="MetalloPept_cat_dom_sf"/>
</dbReference>
<evidence type="ECO:0000313" key="11">
    <source>
        <dbReference type="EMBL" id="JAP83345.1"/>
    </source>
</evidence>
<evidence type="ECO:0000256" key="4">
    <source>
        <dbReference type="ARBA" id="ARBA00022723"/>
    </source>
</evidence>
<dbReference type="Pfam" id="PF01431">
    <property type="entry name" value="Peptidase_M13"/>
    <property type="match status" value="1"/>
</dbReference>
<evidence type="ECO:0000256" key="1">
    <source>
        <dbReference type="ARBA" id="ARBA00001947"/>
    </source>
</evidence>
<evidence type="ECO:0000256" key="5">
    <source>
        <dbReference type="ARBA" id="ARBA00022801"/>
    </source>
</evidence>
<comment type="similarity">
    <text evidence="2">Belongs to the peptidase M13 family.</text>
</comment>
<dbReference type="PROSITE" id="PS51885">
    <property type="entry name" value="NEPRILYSIN"/>
    <property type="match status" value="1"/>
</dbReference>
<organism evidence="11">
    <name type="scientific">Rhipicephalus appendiculatus</name>
    <name type="common">Brown ear tick</name>
    <dbReference type="NCBI Taxonomy" id="34631"/>
    <lineage>
        <taxon>Eukaryota</taxon>
        <taxon>Metazoa</taxon>
        <taxon>Ecdysozoa</taxon>
        <taxon>Arthropoda</taxon>
        <taxon>Chelicerata</taxon>
        <taxon>Arachnida</taxon>
        <taxon>Acari</taxon>
        <taxon>Parasitiformes</taxon>
        <taxon>Ixodida</taxon>
        <taxon>Ixodoidea</taxon>
        <taxon>Ixodidae</taxon>
        <taxon>Rhipicephalinae</taxon>
        <taxon>Rhipicephalus</taxon>
        <taxon>Rhipicephalus</taxon>
    </lineage>
</organism>
<feature type="domain" description="Peptidase M13 C-terminal" evidence="9">
    <location>
        <begin position="515"/>
        <end position="720"/>
    </location>
</feature>
<dbReference type="InterPro" id="IPR000718">
    <property type="entry name" value="Peptidase_M13"/>
</dbReference>
<evidence type="ECO:0000256" key="6">
    <source>
        <dbReference type="ARBA" id="ARBA00022833"/>
    </source>
</evidence>
<comment type="cofactor">
    <cofactor evidence="1">
        <name>Zn(2+)</name>
        <dbReference type="ChEBI" id="CHEBI:29105"/>
    </cofactor>
</comment>
<dbReference type="EMBL" id="GEDV01005212">
    <property type="protein sequence ID" value="JAP83345.1"/>
    <property type="molecule type" value="Transcribed_RNA"/>
</dbReference>
<dbReference type="CDD" id="cd08662">
    <property type="entry name" value="M13"/>
    <property type="match status" value="1"/>
</dbReference>
<dbReference type="GO" id="GO:0016485">
    <property type="term" value="P:protein processing"/>
    <property type="evidence" value="ECO:0007669"/>
    <property type="project" value="TreeGrafter"/>
</dbReference>
<reference evidence="11" key="1">
    <citation type="journal article" date="2016" name="Ticks Tick Borne Dis.">
        <title>De novo assembly and annotation of the salivary gland transcriptome of Rhipicephalus appendiculatus male and female ticks during blood feeding.</title>
        <authorList>
            <person name="de Castro M.H."/>
            <person name="de Klerk D."/>
            <person name="Pienaar R."/>
            <person name="Latif A.A."/>
            <person name="Rees D.J."/>
            <person name="Mans B.J."/>
        </authorList>
    </citation>
    <scope>NUCLEOTIDE SEQUENCE</scope>
    <source>
        <tissue evidence="11">Salivary glands</tissue>
    </source>
</reference>
<accession>A0A131YXY3</accession>
<dbReference type="InterPro" id="IPR018497">
    <property type="entry name" value="Peptidase_M13_C"/>
</dbReference>
<proteinExistence type="inferred from homology"/>
<name>A0A131YXY3_RHIAP</name>
<keyword evidence="6" id="KW-0862">Zinc</keyword>
<keyword evidence="8" id="KW-0732">Signal</keyword>
<evidence type="ECO:0000256" key="7">
    <source>
        <dbReference type="ARBA" id="ARBA00023049"/>
    </source>
</evidence>
<keyword evidence="7" id="KW-0482">Metalloprotease</keyword>
<protein>
    <submittedName>
        <fullName evidence="11">Gluzincin</fullName>
    </submittedName>
</protein>
<dbReference type="Gene3D" id="3.40.390.10">
    <property type="entry name" value="Collagenase (Catalytic Domain)"/>
    <property type="match status" value="1"/>
</dbReference>
<feature type="signal peptide" evidence="8">
    <location>
        <begin position="1"/>
        <end position="23"/>
    </location>
</feature>
<dbReference type="PANTHER" id="PTHR11733:SF167">
    <property type="entry name" value="FI17812P1-RELATED"/>
    <property type="match status" value="1"/>
</dbReference>
<feature type="domain" description="Peptidase M13 N-terminal" evidence="10">
    <location>
        <begin position="59"/>
        <end position="452"/>
    </location>
</feature>
<dbReference type="PRINTS" id="PR00786">
    <property type="entry name" value="NEPRILYSIN"/>
</dbReference>
<evidence type="ECO:0000259" key="9">
    <source>
        <dbReference type="Pfam" id="PF01431"/>
    </source>
</evidence>
<feature type="chain" id="PRO_5007286312" evidence="8">
    <location>
        <begin position="24"/>
        <end position="723"/>
    </location>
</feature>
<dbReference type="PANTHER" id="PTHR11733">
    <property type="entry name" value="ZINC METALLOPROTEASE FAMILY M13 NEPRILYSIN-RELATED"/>
    <property type="match status" value="1"/>
</dbReference>
<dbReference type="InterPro" id="IPR042089">
    <property type="entry name" value="Peptidase_M13_dom_2"/>
</dbReference>
<dbReference type="Gene3D" id="1.10.1380.10">
    <property type="entry name" value="Neutral endopeptidase , domain2"/>
    <property type="match status" value="1"/>
</dbReference>
<dbReference type="GO" id="GO:0004222">
    <property type="term" value="F:metalloendopeptidase activity"/>
    <property type="evidence" value="ECO:0007669"/>
    <property type="project" value="InterPro"/>
</dbReference>
<dbReference type="Pfam" id="PF05649">
    <property type="entry name" value="Peptidase_M13_N"/>
    <property type="match status" value="1"/>
</dbReference>
<evidence type="ECO:0000256" key="3">
    <source>
        <dbReference type="ARBA" id="ARBA00022670"/>
    </source>
</evidence>
<keyword evidence="3" id="KW-0645">Protease</keyword>
<evidence type="ECO:0000256" key="8">
    <source>
        <dbReference type="SAM" id="SignalP"/>
    </source>
</evidence>
<dbReference type="SUPFAM" id="SSF55486">
    <property type="entry name" value="Metalloproteases ('zincins'), catalytic domain"/>
    <property type="match status" value="1"/>
</dbReference>
<dbReference type="AlphaFoldDB" id="A0A131YXY3"/>
<dbReference type="InterPro" id="IPR008753">
    <property type="entry name" value="Peptidase_M13_N"/>
</dbReference>
<sequence length="723" mass="82094">MSTTAISLMVLAIPFLLLRQSCTSPVTKNPAENYSVCYEPVCYERAALINQSLNASVNPCEDFYSYACGGWMSTHEIPRSKSTIGTFHLLHDQLQYTLRDILESVVIVEENQNITSKLAVAYNTCLAVPEKGDRIDVLRNILNVSGLGHWPITLGDAKPDTKGNCTEILKDLPISTLFLFDIGRSIQNLSSYAIQMSQLSLRMVGRNQLIHPDKGSSPKIINAYKVVIRTTLTLMNRNLSERELTELADVLVDFEGQLANLTTPAERRRNLLAIYHNTTIQELENNFTEVPLRHLLTKEFSKVNITLFGNETVELFALDYYDKLNTFLQNVNCTTLYNYAGLQEALNWAELASEEFRNASFELKKVTSGVAAEKPRWEECVKTVNTLMTEVVSYLYVQRNFSEEAKEEVKDIVSKVAAVFNQTIQESQWMDNDTKITAVDKLAKMGAKIGYPDWLLNVTYLEKLYVYVPRLQLNTSFLEIYYALYRNHWMRTLMKLGQPYNRNSEWSRGAAVVAAYYTPSTNEMVFPAGILQAPFYQRGLPRSLNFGAIGFVIGHEMTHGFDDRGGQFDADGALREWWTYKTRTEFNKKAECFISQYGNITDEKANMTLNGNNTVGENIADNGGLRIVFKAYDTFLQDECQGVDTRLPGLTNLSGKQLFFIADAMMWCSSSTVQRLKLQIQYDVHSPTQYRVNMPMKNFAEFSEVFKCSANSTMNPAQRCTSW</sequence>
<evidence type="ECO:0000256" key="2">
    <source>
        <dbReference type="ARBA" id="ARBA00007357"/>
    </source>
</evidence>
<dbReference type="GO" id="GO:0005886">
    <property type="term" value="C:plasma membrane"/>
    <property type="evidence" value="ECO:0007669"/>
    <property type="project" value="TreeGrafter"/>
</dbReference>